<evidence type="ECO:0000256" key="2">
    <source>
        <dbReference type="ARBA" id="ARBA00023315"/>
    </source>
</evidence>
<gene>
    <name evidence="5" type="ORF">A5888_000383</name>
    <name evidence="4" type="ORF">A5888_000417</name>
</gene>
<dbReference type="PANTHER" id="PTHR43877:SF2">
    <property type="entry name" value="AMINOALKYLPHOSPHONATE N-ACETYLTRANSFERASE-RELATED"/>
    <property type="match status" value="1"/>
</dbReference>
<keyword evidence="6" id="KW-1185">Reference proteome</keyword>
<evidence type="ECO:0000313" key="6">
    <source>
        <dbReference type="Proteomes" id="UP000195141"/>
    </source>
</evidence>
<dbReference type="SUPFAM" id="SSF55729">
    <property type="entry name" value="Acyl-CoA N-acyltransferases (Nat)"/>
    <property type="match status" value="1"/>
</dbReference>
<accession>A0A242KBQ6</accession>
<dbReference type="EMBL" id="NGMM01000001">
    <property type="protein sequence ID" value="OTP18603.1"/>
    <property type="molecule type" value="Genomic_DNA"/>
</dbReference>
<dbReference type="InterPro" id="IPR050832">
    <property type="entry name" value="Bact_Acetyltransf"/>
</dbReference>
<dbReference type="EMBL" id="CP147247">
    <property type="protein sequence ID" value="WYJ88664.1"/>
    <property type="molecule type" value="Genomic_DNA"/>
</dbReference>
<reference evidence="5" key="3">
    <citation type="submission" date="2024-03" db="EMBL/GenBank/DDBJ databases">
        <title>The Genome Sequence of Enterococcus sp. DIV0242b.</title>
        <authorList>
            <consortium name="The Broad Institute Genomics Platform"/>
            <consortium name="The Broad Institute Microbial Omics Core"/>
            <consortium name="The Broad Institute Genomic Center for Infectious Diseases"/>
            <person name="Earl A."/>
            <person name="Manson A."/>
            <person name="Gilmore M."/>
            <person name="Schwartman J."/>
            <person name="Shea T."/>
            <person name="Abouelleil A."/>
            <person name="Cao P."/>
            <person name="Chapman S."/>
            <person name="Cusick C."/>
            <person name="Young S."/>
            <person name="Neafsey D."/>
            <person name="Nusbaum C."/>
            <person name="Birren B."/>
        </authorList>
    </citation>
    <scope>NUCLEOTIDE SEQUENCE</scope>
    <source>
        <strain evidence="5">9E7_DIV0242</strain>
    </source>
</reference>
<dbReference type="GO" id="GO:0016747">
    <property type="term" value="F:acyltransferase activity, transferring groups other than amino-acyl groups"/>
    <property type="evidence" value="ECO:0007669"/>
    <property type="project" value="InterPro"/>
</dbReference>
<keyword evidence="1" id="KW-0808">Transferase</keyword>
<evidence type="ECO:0000313" key="4">
    <source>
        <dbReference type="EMBL" id="OTP18603.1"/>
    </source>
</evidence>
<name>A0A242KBQ6_9ENTE</name>
<dbReference type="PANTHER" id="PTHR43877">
    <property type="entry name" value="AMINOALKYLPHOSPHONATE N-ACETYLTRANSFERASE-RELATED-RELATED"/>
    <property type="match status" value="1"/>
</dbReference>
<dbReference type="Proteomes" id="UP000195141">
    <property type="component" value="Chromosome"/>
</dbReference>
<keyword evidence="2" id="KW-0012">Acyltransferase</keyword>
<dbReference type="Gene3D" id="3.40.630.30">
    <property type="match status" value="1"/>
</dbReference>
<reference evidence="4" key="1">
    <citation type="submission" date="2017-05" db="EMBL/GenBank/DDBJ databases">
        <title>The Genome Sequence of Enterococcus sp. 9E7_DIV0242.</title>
        <authorList>
            <consortium name="The Broad Institute Genomics Platform"/>
            <consortium name="The Broad Institute Genomic Center for Infectious Diseases"/>
            <person name="Earl A."/>
            <person name="Manson A."/>
            <person name="Schwartman J."/>
            <person name="Gilmore M."/>
            <person name="Abouelleil A."/>
            <person name="Cao P."/>
            <person name="Chapman S."/>
            <person name="Cusick C."/>
            <person name="Shea T."/>
            <person name="Young S."/>
            <person name="Neafsey D."/>
            <person name="Nusbaum C."/>
            <person name="Birren B."/>
        </authorList>
    </citation>
    <scope>NUCLEOTIDE SEQUENCE [LARGE SCALE GENOMIC DNA]</scope>
    <source>
        <strain evidence="4">9E7_DIV0242</strain>
    </source>
</reference>
<evidence type="ECO:0000256" key="1">
    <source>
        <dbReference type="ARBA" id="ARBA00022679"/>
    </source>
</evidence>
<evidence type="ECO:0000313" key="5">
    <source>
        <dbReference type="EMBL" id="WYJ88664.1"/>
    </source>
</evidence>
<dbReference type="OrthoDB" id="7205533at2"/>
<organism evidence="4">
    <name type="scientific">Candidatus Enterococcus clewellii</name>
    <dbReference type="NCBI Taxonomy" id="1834193"/>
    <lineage>
        <taxon>Bacteria</taxon>
        <taxon>Bacillati</taxon>
        <taxon>Bacillota</taxon>
        <taxon>Bacilli</taxon>
        <taxon>Lactobacillales</taxon>
        <taxon>Enterococcaceae</taxon>
        <taxon>Enterococcus</taxon>
    </lineage>
</organism>
<evidence type="ECO:0000259" key="3">
    <source>
        <dbReference type="PROSITE" id="PS51186"/>
    </source>
</evidence>
<dbReference type="Pfam" id="PF00583">
    <property type="entry name" value="Acetyltransf_1"/>
    <property type="match status" value="1"/>
</dbReference>
<protein>
    <recommendedName>
        <fullName evidence="3">N-acetyltransferase domain-containing protein</fullName>
    </recommendedName>
</protein>
<dbReference type="RefSeq" id="WP_086347574.1">
    <property type="nucleotide sequence ID" value="NZ_CP147247.1"/>
</dbReference>
<proteinExistence type="predicted"/>
<feature type="domain" description="N-acetyltransferase" evidence="3">
    <location>
        <begin position="3"/>
        <end position="172"/>
    </location>
</feature>
<dbReference type="CDD" id="cd04301">
    <property type="entry name" value="NAT_SF"/>
    <property type="match status" value="1"/>
</dbReference>
<sequence length="173" mass="19978">MTTKITPCTKNDLETLQKISIETYSDTFGAQNTEENLKTYLEQAFNLKKLQDELSNPTSKFFFIYYEDQLAGYLKVNYDGAQTEDIAENALEVERIYIRVAFKRNGLGQLLINKAIDCAEELQKKHIWLGVWEENDAALKFYQKMGFVQSGQHSFFMGDDEQTDLIMVKALTE</sequence>
<reference evidence="5" key="2">
    <citation type="submission" date="2017-05" db="EMBL/GenBank/DDBJ databases">
        <authorList>
            <consortium name="The Broad Institute Genomics Platform"/>
            <consortium name="The Broad Institute Genomic Center for Infectious Diseases"/>
            <person name="Earl A."/>
            <person name="Manson A."/>
            <person name="Schwartman J."/>
            <person name="Gilmore M."/>
            <person name="Abouelleil A."/>
            <person name="Cao P."/>
            <person name="Chapman S."/>
            <person name="Cusick C."/>
            <person name="Shea T."/>
            <person name="Young S."/>
            <person name="Neafsey D."/>
            <person name="Nusbaum C."/>
            <person name="Birren B."/>
        </authorList>
    </citation>
    <scope>NUCLEOTIDE SEQUENCE</scope>
    <source>
        <strain evidence="5">9E7_DIV0242</strain>
    </source>
</reference>
<dbReference type="PROSITE" id="PS51186">
    <property type="entry name" value="GNAT"/>
    <property type="match status" value="1"/>
</dbReference>
<dbReference type="InterPro" id="IPR000182">
    <property type="entry name" value="GNAT_dom"/>
</dbReference>
<dbReference type="AlphaFoldDB" id="A0A242KBQ6"/>
<dbReference type="InterPro" id="IPR016181">
    <property type="entry name" value="Acyl_CoA_acyltransferase"/>
</dbReference>